<name>A0AAW1CME8_9HEMI</name>
<evidence type="ECO:0000256" key="5">
    <source>
        <dbReference type="ARBA" id="ARBA00023136"/>
    </source>
</evidence>
<dbReference type="InterPro" id="IPR039859">
    <property type="entry name" value="PFA4/ZDH16/20/ERF2-like"/>
</dbReference>
<evidence type="ECO:0000313" key="10">
    <source>
        <dbReference type="Proteomes" id="UP001461498"/>
    </source>
</evidence>
<keyword evidence="5 7" id="KW-0472">Membrane</keyword>
<comment type="catalytic activity">
    <reaction evidence="7">
        <text>L-cysteinyl-[protein] + hexadecanoyl-CoA = S-hexadecanoyl-L-cysteinyl-[protein] + CoA</text>
        <dbReference type="Rhea" id="RHEA:36683"/>
        <dbReference type="Rhea" id="RHEA-COMP:10131"/>
        <dbReference type="Rhea" id="RHEA-COMP:11032"/>
        <dbReference type="ChEBI" id="CHEBI:29950"/>
        <dbReference type="ChEBI" id="CHEBI:57287"/>
        <dbReference type="ChEBI" id="CHEBI:57379"/>
        <dbReference type="ChEBI" id="CHEBI:74151"/>
        <dbReference type="EC" id="2.3.1.225"/>
    </reaction>
</comment>
<dbReference type="InterPro" id="IPR001594">
    <property type="entry name" value="Palmitoyltrfase_DHHC"/>
</dbReference>
<gene>
    <name evidence="9" type="ORF">O3M35_002319</name>
</gene>
<keyword evidence="10" id="KW-1185">Reference proteome</keyword>
<comment type="similarity">
    <text evidence="7">Belongs to the DHHC palmitoyltransferase family.</text>
</comment>
<evidence type="ECO:0000256" key="1">
    <source>
        <dbReference type="ARBA" id="ARBA00004141"/>
    </source>
</evidence>
<dbReference type="EMBL" id="JAPXFL010000011">
    <property type="protein sequence ID" value="KAK9499250.1"/>
    <property type="molecule type" value="Genomic_DNA"/>
</dbReference>
<comment type="domain">
    <text evidence="7">The DHHC domain is required for palmitoyltransferase activity.</text>
</comment>
<feature type="transmembrane region" description="Helical" evidence="7">
    <location>
        <begin position="169"/>
        <end position="190"/>
    </location>
</feature>
<proteinExistence type="inferred from homology"/>
<dbReference type="PANTHER" id="PTHR12246">
    <property type="entry name" value="PALMITOYLTRANSFERASE ZDHHC16"/>
    <property type="match status" value="1"/>
</dbReference>
<evidence type="ECO:0000256" key="4">
    <source>
        <dbReference type="ARBA" id="ARBA00022989"/>
    </source>
</evidence>
<evidence type="ECO:0000256" key="7">
    <source>
        <dbReference type="RuleBase" id="RU079119"/>
    </source>
</evidence>
<accession>A0AAW1CME8</accession>
<evidence type="ECO:0000256" key="2">
    <source>
        <dbReference type="ARBA" id="ARBA00022679"/>
    </source>
</evidence>
<dbReference type="Proteomes" id="UP001461498">
    <property type="component" value="Unassembled WGS sequence"/>
</dbReference>
<dbReference type="EC" id="2.3.1.225" evidence="7"/>
<comment type="subcellular location">
    <subcellularLocation>
        <location evidence="1">Membrane</location>
        <topology evidence="1">Multi-pass membrane protein</topology>
    </subcellularLocation>
</comment>
<dbReference type="GO" id="GO:0019706">
    <property type="term" value="F:protein-cysteine S-palmitoyltransferase activity"/>
    <property type="evidence" value="ECO:0007669"/>
    <property type="project" value="UniProtKB-EC"/>
</dbReference>
<feature type="transmembrane region" description="Helical" evidence="7">
    <location>
        <begin position="25"/>
        <end position="48"/>
    </location>
</feature>
<keyword evidence="4 7" id="KW-1133">Transmembrane helix</keyword>
<feature type="transmembrane region" description="Helical" evidence="7">
    <location>
        <begin position="111"/>
        <end position="134"/>
    </location>
</feature>
<dbReference type="AlphaFoldDB" id="A0AAW1CME8"/>
<protein>
    <recommendedName>
        <fullName evidence="7">Palmitoyltransferase</fullName>
        <ecNumber evidence="7">2.3.1.225</ecNumber>
    </recommendedName>
</protein>
<organism evidence="9 10">
    <name type="scientific">Rhynocoris fuscipes</name>
    <dbReference type="NCBI Taxonomy" id="488301"/>
    <lineage>
        <taxon>Eukaryota</taxon>
        <taxon>Metazoa</taxon>
        <taxon>Ecdysozoa</taxon>
        <taxon>Arthropoda</taxon>
        <taxon>Hexapoda</taxon>
        <taxon>Insecta</taxon>
        <taxon>Pterygota</taxon>
        <taxon>Neoptera</taxon>
        <taxon>Paraneoptera</taxon>
        <taxon>Hemiptera</taxon>
        <taxon>Heteroptera</taxon>
        <taxon>Panheteroptera</taxon>
        <taxon>Cimicomorpha</taxon>
        <taxon>Reduviidae</taxon>
        <taxon>Harpactorinae</taxon>
        <taxon>Harpactorini</taxon>
        <taxon>Rhynocoris</taxon>
    </lineage>
</organism>
<reference evidence="9 10" key="1">
    <citation type="submission" date="2022-12" db="EMBL/GenBank/DDBJ databases">
        <title>Chromosome-level genome assembly of true bugs.</title>
        <authorList>
            <person name="Ma L."/>
            <person name="Li H."/>
        </authorList>
    </citation>
    <scope>NUCLEOTIDE SEQUENCE [LARGE SCALE GENOMIC DNA]</scope>
    <source>
        <strain evidence="9">Lab_2022b</strain>
    </source>
</reference>
<evidence type="ECO:0000256" key="6">
    <source>
        <dbReference type="ARBA" id="ARBA00023315"/>
    </source>
</evidence>
<evidence type="ECO:0000313" key="9">
    <source>
        <dbReference type="EMBL" id="KAK9499250.1"/>
    </source>
</evidence>
<evidence type="ECO:0000259" key="8">
    <source>
        <dbReference type="Pfam" id="PF01529"/>
    </source>
</evidence>
<feature type="domain" description="Palmitoyltransferase DHHC" evidence="8">
    <location>
        <begin position="65"/>
        <end position="204"/>
    </location>
</feature>
<keyword evidence="2 7" id="KW-0808">Transferase</keyword>
<keyword evidence="6 7" id="KW-0012">Acyltransferase</keyword>
<dbReference type="PROSITE" id="PS50216">
    <property type="entry name" value="DHHC"/>
    <property type="match status" value="1"/>
</dbReference>
<sequence length="256" mass="29729">MFPVIYWFELSIVLPLFYEINSFGYIIHCIIGTYLLINVVSNYVAVFLTDTSIEGKFLSSELKPNWKFCEICECITPPRSWHCDVCNVCILKRDHHCNFTSCCIGHYNHRYFIVFLFYFTIAATYCSYFNIFYILKYTSFNVIGFLKLLLPLAAFLFGHDVFTLQFHRLLCILTFVALVAGGTILIYHLLNIFNGTVTYERAKNIKDYDLGNKIDNIKQVLGKKWYLTLLTPFIASELPCDGINWDKIKQLSAKAK</sequence>
<keyword evidence="3 7" id="KW-0812">Transmembrane</keyword>
<comment type="caution">
    <text evidence="9">The sequence shown here is derived from an EMBL/GenBank/DDBJ whole genome shotgun (WGS) entry which is preliminary data.</text>
</comment>
<dbReference type="GO" id="GO:0016020">
    <property type="term" value="C:membrane"/>
    <property type="evidence" value="ECO:0007669"/>
    <property type="project" value="UniProtKB-SubCell"/>
</dbReference>
<feature type="transmembrane region" description="Helical" evidence="7">
    <location>
        <begin position="140"/>
        <end position="157"/>
    </location>
</feature>
<evidence type="ECO:0000256" key="3">
    <source>
        <dbReference type="ARBA" id="ARBA00022692"/>
    </source>
</evidence>
<dbReference type="Pfam" id="PF01529">
    <property type="entry name" value="DHHC"/>
    <property type="match status" value="1"/>
</dbReference>